<reference evidence="2" key="1">
    <citation type="submission" date="2021-06" db="EMBL/GenBank/DDBJ databases">
        <authorList>
            <person name="Kallberg Y."/>
            <person name="Tangrot J."/>
            <person name="Rosling A."/>
        </authorList>
    </citation>
    <scope>NUCLEOTIDE SEQUENCE</scope>
    <source>
        <strain evidence="2">UK204</strain>
    </source>
</reference>
<name>A0A9N9GL59_9GLOM</name>
<dbReference type="OrthoDB" id="2421375at2759"/>
<keyword evidence="3" id="KW-1185">Reference proteome</keyword>
<evidence type="ECO:0000313" key="2">
    <source>
        <dbReference type="EMBL" id="CAG8609864.1"/>
    </source>
</evidence>
<protein>
    <submittedName>
        <fullName evidence="2">10607_t:CDS:1</fullName>
    </submittedName>
</protein>
<dbReference type="AlphaFoldDB" id="A0A9N9GL59"/>
<sequence length="181" mass="21544">ASYIRKIKDSIYIFLNLFSQKLKKSASPEKVRHWKESEKVKQARNNLLNRMDKDNSNSPHIIEAILQKTFNKEELQNSNNIIFGVTVILMFLDPTYDQAEISSSKVYERMNKWESDPIVQKWLEYEENTKDNMMKRNGITENYNNELFYEEFIDQEDNVEDNISVNSEDRKENTENTDTKK</sequence>
<feature type="region of interest" description="Disordered" evidence="1">
    <location>
        <begin position="159"/>
        <end position="181"/>
    </location>
</feature>
<gene>
    <name evidence="2" type="ORF">FCALED_LOCUS9015</name>
</gene>
<organism evidence="2 3">
    <name type="scientific">Funneliformis caledonium</name>
    <dbReference type="NCBI Taxonomy" id="1117310"/>
    <lineage>
        <taxon>Eukaryota</taxon>
        <taxon>Fungi</taxon>
        <taxon>Fungi incertae sedis</taxon>
        <taxon>Mucoromycota</taxon>
        <taxon>Glomeromycotina</taxon>
        <taxon>Glomeromycetes</taxon>
        <taxon>Glomerales</taxon>
        <taxon>Glomeraceae</taxon>
        <taxon>Funneliformis</taxon>
    </lineage>
</organism>
<feature type="compositionally biased region" description="Basic and acidic residues" evidence="1">
    <location>
        <begin position="167"/>
        <end position="181"/>
    </location>
</feature>
<comment type="caution">
    <text evidence="2">The sequence shown here is derived from an EMBL/GenBank/DDBJ whole genome shotgun (WGS) entry which is preliminary data.</text>
</comment>
<accession>A0A9N9GL59</accession>
<feature type="non-terminal residue" evidence="2">
    <location>
        <position position="1"/>
    </location>
</feature>
<evidence type="ECO:0000256" key="1">
    <source>
        <dbReference type="SAM" id="MobiDB-lite"/>
    </source>
</evidence>
<proteinExistence type="predicted"/>
<dbReference type="EMBL" id="CAJVPQ010002832">
    <property type="protein sequence ID" value="CAG8609864.1"/>
    <property type="molecule type" value="Genomic_DNA"/>
</dbReference>
<evidence type="ECO:0000313" key="3">
    <source>
        <dbReference type="Proteomes" id="UP000789570"/>
    </source>
</evidence>
<dbReference type="Proteomes" id="UP000789570">
    <property type="component" value="Unassembled WGS sequence"/>
</dbReference>